<evidence type="ECO:0000256" key="1">
    <source>
        <dbReference type="ARBA" id="ARBA00004141"/>
    </source>
</evidence>
<feature type="domain" description="Peptidase S54 rhomboid" evidence="8">
    <location>
        <begin position="150"/>
        <end position="307"/>
    </location>
</feature>
<sequence length="316" mass="35660">MSFLPRIMGRCIRPGAFNTPRPFGSLRCSPLTAAAKPTPINFFKSSLQPRQDQDSYRSYSFDHRRRRSRVVQEVPKDNVWTVVPETPEEARSRRGPTINSYILYGIIGANCAVFLYAQYAKQQVRLGFPENFHNFYQNFTLNYEDVVRQGKYWTMVTSVFSHTELMHLLGNMISTFYIGKLVADTRGVTPLSFVVLIMGSGIAGSLFYLAFRRQKIQEQTKRTGFPPLDMQRGLGFSGAVMGVGSAAAFMYPRVTLSLYGIIPVPLWALMAGYAIFDGYYLNSSTSRVAHSGHLGGLFFGGIYYFAKLRGLPVRPW</sequence>
<evidence type="ECO:0000256" key="5">
    <source>
        <dbReference type="ARBA" id="ARBA00022989"/>
    </source>
</evidence>
<dbReference type="GO" id="GO:0004252">
    <property type="term" value="F:serine-type endopeptidase activity"/>
    <property type="evidence" value="ECO:0007669"/>
    <property type="project" value="InterPro"/>
</dbReference>
<feature type="transmembrane region" description="Helical" evidence="7">
    <location>
        <begin position="288"/>
        <end position="306"/>
    </location>
</feature>
<keyword evidence="5 7" id="KW-1133">Transmembrane helix</keyword>
<evidence type="ECO:0000313" key="10">
    <source>
        <dbReference type="Proteomes" id="UP001152607"/>
    </source>
</evidence>
<dbReference type="GO" id="GO:0016020">
    <property type="term" value="C:membrane"/>
    <property type="evidence" value="ECO:0007669"/>
    <property type="project" value="UniProtKB-SubCell"/>
</dbReference>
<comment type="similarity">
    <text evidence="2">Belongs to the peptidase S54 family.</text>
</comment>
<keyword evidence="6 7" id="KW-0472">Membrane</keyword>
<dbReference type="Proteomes" id="UP001152607">
    <property type="component" value="Unassembled WGS sequence"/>
</dbReference>
<keyword evidence="10" id="KW-1185">Reference proteome</keyword>
<comment type="caution">
    <text evidence="9">The sequence shown here is derived from an EMBL/GenBank/DDBJ whole genome shotgun (WGS) entry which is preliminary data.</text>
</comment>
<dbReference type="Pfam" id="PF01694">
    <property type="entry name" value="Rhomboid"/>
    <property type="match status" value="1"/>
</dbReference>
<dbReference type="Gene3D" id="1.20.1540.10">
    <property type="entry name" value="Rhomboid-like"/>
    <property type="match status" value="1"/>
</dbReference>
<dbReference type="AlphaFoldDB" id="A0A9W4ULQ0"/>
<evidence type="ECO:0000256" key="6">
    <source>
        <dbReference type="ARBA" id="ARBA00023136"/>
    </source>
</evidence>
<protein>
    <recommendedName>
        <fullName evidence="8">Peptidase S54 rhomboid domain-containing protein</fullName>
    </recommendedName>
</protein>
<evidence type="ECO:0000259" key="8">
    <source>
        <dbReference type="Pfam" id="PF01694"/>
    </source>
</evidence>
<proteinExistence type="inferred from homology"/>
<evidence type="ECO:0000256" key="2">
    <source>
        <dbReference type="ARBA" id="ARBA00009045"/>
    </source>
</evidence>
<keyword evidence="3 7" id="KW-0812">Transmembrane</keyword>
<comment type="subcellular location">
    <subcellularLocation>
        <location evidence="1">Membrane</location>
        <topology evidence="1">Multi-pass membrane protein</topology>
    </subcellularLocation>
</comment>
<dbReference type="InterPro" id="IPR050925">
    <property type="entry name" value="Rhomboid_protease_S54"/>
</dbReference>
<keyword evidence="4" id="KW-0378">Hydrolase</keyword>
<gene>
    <name evidence="9" type="ORF">PDIGIT_LOCUS11604</name>
</gene>
<dbReference type="InterPro" id="IPR022764">
    <property type="entry name" value="Peptidase_S54_rhomboid_dom"/>
</dbReference>
<name>A0A9W4ULQ0_9PLEO</name>
<dbReference type="InterPro" id="IPR035952">
    <property type="entry name" value="Rhomboid-like_sf"/>
</dbReference>
<evidence type="ECO:0000256" key="7">
    <source>
        <dbReference type="SAM" id="Phobius"/>
    </source>
</evidence>
<dbReference type="SUPFAM" id="SSF144091">
    <property type="entry name" value="Rhomboid-like"/>
    <property type="match status" value="1"/>
</dbReference>
<evidence type="ECO:0000256" key="3">
    <source>
        <dbReference type="ARBA" id="ARBA00022692"/>
    </source>
</evidence>
<dbReference type="EMBL" id="CAOQHR010000008">
    <property type="protein sequence ID" value="CAI6338476.1"/>
    <property type="molecule type" value="Genomic_DNA"/>
</dbReference>
<evidence type="ECO:0000256" key="4">
    <source>
        <dbReference type="ARBA" id="ARBA00022801"/>
    </source>
</evidence>
<organism evidence="9 10">
    <name type="scientific">Periconia digitata</name>
    <dbReference type="NCBI Taxonomy" id="1303443"/>
    <lineage>
        <taxon>Eukaryota</taxon>
        <taxon>Fungi</taxon>
        <taxon>Dikarya</taxon>
        <taxon>Ascomycota</taxon>
        <taxon>Pezizomycotina</taxon>
        <taxon>Dothideomycetes</taxon>
        <taxon>Pleosporomycetidae</taxon>
        <taxon>Pleosporales</taxon>
        <taxon>Massarineae</taxon>
        <taxon>Periconiaceae</taxon>
        <taxon>Periconia</taxon>
    </lineage>
</organism>
<feature type="transmembrane region" description="Helical" evidence="7">
    <location>
        <begin position="232"/>
        <end position="251"/>
    </location>
</feature>
<dbReference type="OrthoDB" id="418595at2759"/>
<dbReference type="PANTHER" id="PTHR43731:SF14">
    <property type="entry name" value="PRESENILIN-ASSOCIATED RHOMBOID-LIKE PROTEIN, MITOCHONDRIAL"/>
    <property type="match status" value="1"/>
</dbReference>
<dbReference type="PANTHER" id="PTHR43731">
    <property type="entry name" value="RHOMBOID PROTEASE"/>
    <property type="match status" value="1"/>
</dbReference>
<reference evidence="9" key="1">
    <citation type="submission" date="2023-01" db="EMBL/GenBank/DDBJ databases">
        <authorList>
            <person name="Van Ghelder C."/>
            <person name="Rancurel C."/>
        </authorList>
    </citation>
    <scope>NUCLEOTIDE SEQUENCE</scope>
    <source>
        <strain evidence="9">CNCM I-4278</strain>
    </source>
</reference>
<feature type="transmembrane region" description="Helical" evidence="7">
    <location>
        <begin position="191"/>
        <end position="211"/>
    </location>
</feature>
<feature type="transmembrane region" description="Helical" evidence="7">
    <location>
        <begin position="101"/>
        <end position="119"/>
    </location>
</feature>
<feature type="transmembrane region" description="Helical" evidence="7">
    <location>
        <begin position="257"/>
        <end position="276"/>
    </location>
</feature>
<accession>A0A9W4ULQ0</accession>
<evidence type="ECO:0000313" key="9">
    <source>
        <dbReference type="EMBL" id="CAI6338476.1"/>
    </source>
</evidence>